<gene>
    <name evidence="1" type="ORF">RJ53_00260</name>
</gene>
<dbReference type="PANTHER" id="PTHR34704:SF1">
    <property type="entry name" value="ATPASE"/>
    <property type="match status" value="1"/>
</dbReference>
<evidence type="ECO:0000313" key="2">
    <source>
        <dbReference type="Proteomes" id="UP000730161"/>
    </source>
</evidence>
<keyword evidence="2" id="KW-1185">Reference proteome</keyword>
<sequence>MHERIGSSLFFECKWPELSTRDARSVIAALREKAEYVQWRDGDRKERYALVARKIDGKEQLRDEGYHVIDLEEITLLSEKFLADKGN</sequence>
<dbReference type="AlphaFoldDB" id="A0A8J8B5W2"/>
<dbReference type="EMBL" id="JWHL01000001">
    <property type="protein sequence ID" value="MBR1368007.1"/>
    <property type="molecule type" value="Genomic_DNA"/>
</dbReference>
<dbReference type="RefSeq" id="WP_211529607.1">
    <property type="nucleotide sequence ID" value="NZ_JWHL01000001.1"/>
</dbReference>
<organism evidence="1 2">
    <name type="scientific">Methanocalculus chunghsingensis</name>
    <dbReference type="NCBI Taxonomy" id="156457"/>
    <lineage>
        <taxon>Archaea</taxon>
        <taxon>Methanobacteriati</taxon>
        <taxon>Methanobacteriota</taxon>
        <taxon>Stenosarchaea group</taxon>
        <taxon>Methanomicrobia</taxon>
        <taxon>Methanomicrobiales</taxon>
        <taxon>Methanocalculaceae</taxon>
        <taxon>Methanocalculus</taxon>
    </lineage>
</organism>
<dbReference type="PANTHER" id="PTHR34704">
    <property type="entry name" value="ATPASE"/>
    <property type="match status" value="1"/>
</dbReference>
<dbReference type="Proteomes" id="UP000730161">
    <property type="component" value="Unassembled WGS sequence"/>
</dbReference>
<protein>
    <submittedName>
        <fullName evidence="1">Uncharacterized protein</fullName>
    </submittedName>
</protein>
<proteinExistence type="predicted"/>
<name>A0A8J8B5W2_9EURY</name>
<dbReference type="OrthoDB" id="132045at2157"/>
<reference evidence="1" key="1">
    <citation type="submission" date="2014-12" db="EMBL/GenBank/DDBJ databases">
        <authorList>
            <person name="Huang H.-H."/>
            <person name="Chen S.-C."/>
            <person name="Lai M.-C."/>
        </authorList>
    </citation>
    <scope>NUCLEOTIDE SEQUENCE</scope>
    <source>
        <strain evidence="1">K1F9705b</strain>
    </source>
</reference>
<evidence type="ECO:0000313" key="1">
    <source>
        <dbReference type="EMBL" id="MBR1368007.1"/>
    </source>
</evidence>
<accession>A0A8J8B5W2</accession>
<comment type="caution">
    <text evidence="1">The sequence shown here is derived from an EMBL/GenBank/DDBJ whole genome shotgun (WGS) entry which is preliminary data.</text>
</comment>